<keyword evidence="3" id="KW-1185">Reference proteome</keyword>
<dbReference type="AlphaFoldDB" id="A0A843YQZ7"/>
<name>A0A843YQZ7_9BURK</name>
<keyword evidence="1" id="KW-0812">Transmembrane</keyword>
<proteinExistence type="predicted"/>
<dbReference type="RefSeq" id="WP_322741529.1">
    <property type="nucleotide sequence ID" value="NZ_WINI01000001.1"/>
</dbReference>
<evidence type="ECO:0000313" key="2">
    <source>
        <dbReference type="EMBL" id="MQQ99701.1"/>
    </source>
</evidence>
<dbReference type="EMBL" id="WINI01000001">
    <property type="protein sequence ID" value="MQQ99701.1"/>
    <property type="molecule type" value="Genomic_DNA"/>
</dbReference>
<protein>
    <submittedName>
        <fullName evidence="2">Metal-dependent hydrolase</fullName>
    </submittedName>
</protein>
<organism evidence="2 3">
    <name type="scientific">Glaciimonas soli</name>
    <dbReference type="NCBI Taxonomy" id="2590999"/>
    <lineage>
        <taxon>Bacteria</taxon>
        <taxon>Pseudomonadati</taxon>
        <taxon>Pseudomonadota</taxon>
        <taxon>Betaproteobacteria</taxon>
        <taxon>Burkholderiales</taxon>
        <taxon>Oxalobacteraceae</taxon>
        <taxon>Glaciimonas</taxon>
    </lineage>
</organism>
<comment type="caution">
    <text evidence="2">The sequence shown here is derived from an EMBL/GenBank/DDBJ whole genome shotgun (WGS) entry which is preliminary data.</text>
</comment>
<sequence length="181" mass="20173">MASKEAHQSTGWAAGLIAAAIVSQASASGPLHVWSILAFLMGYAGGGAPDWLELSWWSSGRGRHSWISHRTVTHWGIAWIALLVTSYYKLRHSPVMALPFGFAAGGIMHLLADWPNPLGVPWLWVSKRHSLNWWKSGRADWIIMGAAWMVALVMADRVWFHSTGIHAIEKLDVIRLSPFRR</sequence>
<keyword evidence="1" id="KW-1133">Transmembrane helix</keyword>
<dbReference type="GO" id="GO:0016787">
    <property type="term" value="F:hydrolase activity"/>
    <property type="evidence" value="ECO:0007669"/>
    <property type="project" value="UniProtKB-KW"/>
</dbReference>
<evidence type="ECO:0000256" key="1">
    <source>
        <dbReference type="SAM" id="Phobius"/>
    </source>
</evidence>
<feature type="transmembrane region" description="Helical" evidence="1">
    <location>
        <begin position="141"/>
        <end position="160"/>
    </location>
</feature>
<keyword evidence="1" id="KW-0472">Membrane</keyword>
<feature type="transmembrane region" description="Helical" evidence="1">
    <location>
        <begin position="72"/>
        <end position="88"/>
    </location>
</feature>
<feature type="transmembrane region" description="Helical" evidence="1">
    <location>
        <begin position="95"/>
        <end position="112"/>
    </location>
</feature>
<keyword evidence="2" id="KW-0378">Hydrolase</keyword>
<accession>A0A843YQZ7</accession>
<evidence type="ECO:0000313" key="3">
    <source>
        <dbReference type="Proteomes" id="UP000451565"/>
    </source>
</evidence>
<dbReference type="InterPro" id="IPR007404">
    <property type="entry name" value="YdjM-like"/>
</dbReference>
<dbReference type="Pfam" id="PF04307">
    <property type="entry name" value="YdjM"/>
    <property type="match status" value="1"/>
</dbReference>
<gene>
    <name evidence="2" type="ORF">GEV47_03240</name>
</gene>
<dbReference type="Proteomes" id="UP000451565">
    <property type="component" value="Unassembled WGS sequence"/>
</dbReference>
<reference evidence="2 3" key="1">
    <citation type="submission" date="2019-10" db="EMBL/GenBank/DDBJ databases">
        <title>Glaciimonas soli sp. nov., a psychrophilic bacterium isolated from the forest soil of a high elevation mountain in Taiwan.</title>
        <authorList>
            <person name="Wang L.-T."/>
            <person name="Shieh W.Y."/>
        </authorList>
    </citation>
    <scope>NUCLEOTIDE SEQUENCE [LARGE SCALE GENOMIC DNA]</scope>
    <source>
        <strain evidence="2 3">GS1</strain>
    </source>
</reference>